<evidence type="ECO:0000313" key="5">
    <source>
        <dbReference type="EMBL" id="TFK89100.1"/>
    </source>
</evidence>
<name>A0A5C3PLK9_9APHY</name>
<evidence type="ECO:0000259" key="3">
    <source>
        <dbReference type="Pfam" id="PF16335"/>
    </source>
</evidence>
<dbReference type="Gene3D" id="1.20.5.510">
    <property type="entry name" value="Single helix bin"/>
    <property type="match status" value="1"/>
</dbReference>
<evidence type="ECO:0000313" key="6">
    <source>
        <dbReference type="Proteomes" id="UP000308197"/>
    </source>
</evidence>
<feature type="transmembrane region" description="Helical" evidence="2">
    <location>
        <begin position="47"/>
        <end position="68"/>
    </location>
</feature>
<keyword evidence="2" id="KW-1133">Transmembrane helix</keyword>
<dbReference type="InterPro" id="IPR033433">
    <property type="entry name" value="GtaA_N"/>
</dbReference>
<dbReference type="InterPro" id="IPR032514">
    <property type="entry name" value="GtaA_central"/>
</dbReference>
<feature type="transmembrane region" description="Helical" evidence="2">
    <location>
        <begin position="784"/>
        <end position="809"/>
    </location>
</feature>
<evidence type="ECO:0000259" key="4">
    <source>
        <dbReference type="Pfam" id="PF17168"/>
    </source>
</evidence>
<dbReference type="AlphaFoldDB" id="A0A5C3PLK9"/>
<dbReference type="Pfam" id="PF16335">
    <property type="entry name" value="GtaA_6_Hairpin"/>
    <property type="match status" value="1"/>
</dbReference>
<dbReference type="PANTHER" id="PTHR31987:SF14">
    <property type="entry name" value="PUTATIVE (AFU_ORTHOLOGUE AFUA_6G09910)-RELATED"/>
    <property type="match status" value="1"/>
</dbReference>
<evidence type="ECO:0008006" key="7">
    <source>
        <dbReference type="Google" id="ProtNLM"/>
    </source>
</evidence>
<sequence length="964" mass="104215">MNILAARRPKQMLEKMLEALDMYICHLFRLSFLPAFPFVHGTLLPDFMATVLSIWIFIGLLVSSTVAAQQSFFPAAIPLAVRSPHFSVWYQNTAGGQPLPNSWPFFWNGPIIGWAGRIRVDEVTYSWMGNDGIWNSTAIVVDIQITPTRSIFVMQAGPMNVTVTYLSPIEPSDWVNQSIPFSYVSVEAQSFDGATHNVQMYSDISSELVTGIRPSGTQGGAAVRWQNNRTAQTLYHETEPEILQQYTEISEQAQDGRGYYAMALSPGLTWEIDTDVVCRHQFANTGNLTNTQQATFGPMGQPWYVFAIAMDLGTIQSTSSPVTWAIGYVRDPIAPYTTPSGVTEVRRPYWTARYSDVSALIDAFVADYPAAHDRALALDERILADAAKISPQYGDLVSLVARQVMSALDITVLGGSGNDGDVTDVKAFMKDIGSTLRVNPVESMFAAFPTYLYFNASLGGALLAPLLQSQDNLVGQAYAAQDIGANYPNATGTRGAHQQGIEQSGNMIIMMYAHARVSGDGSLLSRHYDTAKRWADYLVNNTLTPLNQDSADGLTNPNMTNLAIKGIIGVKAMAEISRATQHDSDAQQYDSRATALAGSWLSLAESSDQQHLLGQYGDQSSSAMLYNIYADLLLNTSLISQDVLAKQTQYYNTLLQSAGPLGLYFDNALSDLKLASSAWTLFTAATVTDDGVRNQLVQYAWDRASFNKTGGQFPDVYDYTTGAISDNRGGRAGPALGAMFAPLALTVPNTTIVVSGGSPLGDNPGSPGSGNNPGSPGSNGKPDIGAIVGGAVGGVVVLAIALGAGFFFWRRRRQQRAGAAYHYKEDILEHPQPYEYGLASQREYSPNRYADAETRGVDAGPADSYASPYPVVGSSKARERAREMEQRYPMSPSGSAEPGPTTPRTPSSEVMSSGTESSSATGGSGVNTVSTTDLLGLRAEVENLRRVMQGIREERLDPPPQYGN</sequence>
<evidence type="ECO:0000256" key="1">
    <source>
        <dbReference type="SAM" id="MobiDB-lite"/>
    </source>
</evidence>
<feature type="domain" description="Glutaminase A N-terminal" evidence="4">
    <location>
        <begin position="148"/>
        <end position="385"/>
    </location>
</feature>
<dbReference type="GO" id="GO:0003824">
    <property type="term" value="F:catalytic activity"/>
    <property type="evidence" value="ECO:0007669"/>
    <property type="project" value="UniProtKB-ARBA"/>
</dbReference>
<keyword evidence="2" id="KW-0812">Transmembrane</keyword>
<gene>
    <name evidence="5" type="ORF">K466DRAFT_661843</name>
</gene>
<feature type="domain" description="Glutaminase A central" evidence="3">
    <location>
        <begin position="390"/>
        <end position="742"/>
    </location>
</feature>
<keyword evidence="6" id="KW-1185">Reference proteome</keyword>
<reference evidence="5 6" key="1">
    <citation type="journal article" date="2019" name="Nat. Ecol. Evol.">
        <title>Megaphylogeny resolves global patterns of mushroom evolution.</title>
        <authorList>
            <person name="Varga T."/>
            <person name="Krizsan K."/>
            <person name="Foldi C."/>
            <person name="Dima B."/>
            <person name="Sanchez-Garcia M."/>
            <person name="Sanchez-Ramirez S."/>
            <person name="Szollosi G.J."/>
            <person name="Szarkandi J.G."/>
            <person name="Papp V."/>
            <person name="Albert L."/>
            <person name="Andreopoulos W."/>
            <person name="Angelini C."/>
            <person name="Antonin V."/>
            <person name="Barry K.W."/>
            <person name="Bougher N.L."/>
            <person name="Buchanan P."/>
            <person name="Buyck B."/>
            <person name="Bense V."/>
            <person name="Catcheside P."/>
            <person name="Chovatia M."/>
            <person name="Cooper J."/>
            <person name="Damon W."/>
            <person name="Desjardin D."/>
            <person name="Finy P."/>
            <person name="Geml J."/>
            <person name="Haridas S."/>
            <person name="Hughes K."/>
            <person name="Justo A."/>
            <person name="Karasinski D."/>
            <person name="Kautmanova I."/>
            <person name="Kiss B."/>
            <person name="Kocsube S."/>
            <person name="Kotiranta H."/>
            <person name="LaButti K.M."/>
            <person name="Lechner B.E."/>
            <person name="Liimatainen K."/>
            <person name="Lipzen A."/>
            <person name="Lukacs Z."/>
            <person name="Mihaltcheva S."/>
            <person name="Morgado L.N."/>
            <person name="Niskanen T."/>
            <person name="Noordeloos M.E."/>
            <person name="Ohm R.A."/>
            <person name="Ortiz-Santana B."/>
            <person name="Ovrebo C."/>
            <person name="Racz N."/>
            <person name="Riley R."/>
            <person name="Savchenko A."/>
            <person name="Shiryaev A."/>
            <person name="Soop K."/>
            <person name="Spirin V."/>
            <person name="Szebenyi C."/>
            <person name="Tomsovsky M."/>
            <person name="Tulloss R.E."/>
            <person name="Uehling J."/>
            <person name="Grigoriev I.V."/>
            <person name="Vagvolgyi C."/>
            <person name="Papp T."/>
            <person name="Martin F.M."/>
            <person name="Miettinen O."/>
            <person name="Hibbett D.S."/>
            <person name="Nagy L.G."/>
        </authorList>
    </citation>
    <scope>NUCLEOTIDE SEQUENCE [LARGE SCALE GENOMIC DNA]</scope>
    <source>
        <strain evidence="5 6">HHB13444</strain>
    </source>
</reference>
<organism evidence="5 6">
    <name type="scientific">Polyporus arcularius HHB13444</name>
    <dbReference type="NCBI Taxonomy" id="1314778"/>
    <lineage>
        <taxon>Eukaryota</taxon>
        <taxon>Fungi</taxon>
        <taxon>Dikarya</taxon>
        <taxon>Basidiomycota</taxon>
        <taxon>Agaricomycotina</taxon>
        <taxon>Agaricomycetes</taxon>
        <taxon>Polyporales</taxon>
        <taxon>Polyporaceae</taxon>
        <taxon>Polyporus</taxon>
    </lineage>
</organism>
<dbReference type="Gene3D" id="1.50.10.10">
    <property type="match status" value="1"/>
</dbReference>
<protein>
    <recommendedName>
        <fullName evidence="7">DUF1793-domain-containing protein</fullName>
    </recommendedName>
</protein>
<dbReference type="PANTHER" id="PTHR31987">
    <property type="entry name" value="GLUTAMINASE A-RELATED"/>
    <property type="match status" value="1"/>
</dbReference>
<dbReference type="InterPro" id="IPR012341">
    <property type="entry name" value="6hp_glycosidase-like_sf"/>
</dbReference>
<evidence type="ECO:0000256" key="2">
    <source>
        <dbReference type="SAM" id="Phobius"/>
    </source>
</evidence>
<dbReference type="Proteomes" id="UP000308197">
    <property type="component" value="Unassembled WGS sequence"/>
</dbReference>
<dbReference type="STRING" id="1314778.A0A5C3PLK9"/>
<dbReference type="InterPro" id="IPR008928">
    <property type="entry name" value="6-hairpin_glycosidase_sf"/>
</dbReference>
<feature type="compositionally biased region" description="Basic and acidic residues" evidence="1">
    <location>
        <begin position="876"/>
        <end position="886"/>
    </location>
</feature>
<keyword evidence="2" id="KW-0472">Membrane</keyword>
<dbReference type="InterPro" id="IPR052743">
    <property type="entry name" value="Glutaminase_GtaA"/>
</dbReference>
<feature type="compositionally biased region" description="Low complexity" evidence="1">
    <location>
        <begin position="907"/>
        <end position="932"/>
    </location>
</feature>
<dbReference type="InParanoid" id="A0A5C3PLK9"/>
<dbReference type="SUPFAM" id="SSF48208">
    <property type="entry name" value="Six-hairpin glycosidases"/>
    <property type="match status" value="1"/>
</dbReference>
<dbReference type="Pfam" id="PF17168">
    <property type="entry name" value="DUF5127"/>
    <property type="match status" value="1"/>
</dbReference>
<feature type="region of interest" description="Disordered" evidence="1">
    <location>
        <begin position="853"/>
        <end position="938"/>
    </location>
</feature>
<feature type="region of interest" description="Disordered" evidence="1">
    <location>
        <begin position="755"/>
        <end position="781"/>
    </location>
</feature>
<dbReference type="EMBL" id="ML211088">
    <property type="protein sequence ID" value="TFK89100.1"/>
    <property type="molecule type" value="Genomic_DNA"/>
</dbReference>
<proteinExistence type="predicted"/>
<dbReference type="GO" id="GO:0005975">
    <property type="term" value="P:carbohydrate metabolic process"/>
    <property type="evidence" value="ECO:0007669"/>
    <property type="project" value="InterPro"/>
</dbReference>
<accession>A0A5C3PLK9</accession>